<evidence type="ECO:0000313" key="2">
    <source>
        <dbReference type="Proteomes" id="UP000559117"/>
    </source>
</evidence>
<sequence length="103" mass="12170">MVKKFFRMKIVAAVFIVVFWCSFSLMNMVSSLGRIDNFYLSEGTILVNSSTEKLVPLKEYVEKNVFEYDKFRYVYIAAEKVMLLRDNHKLKILKESPGYFYAE</sequence>
<dbReference type="AlphaFoldDB" id="A0A840UPT2"/>
<dbReference type="Proteomes" id="UP000559117">
    <property type="component" value="Unassembled WGS sequence"/>
</dbReference>
<evidence type="ECO:0000313" key="1">
    <source>
        <dbReference type="EMBL" id="MBB5335023.1"/>
    </source>
</evidence>
<protein>
    <submittedName>
        <fullName evidence="1">Uncharacterized protein</fullName>
    </submittedName>
</protein>
<keyword evidence="2" id="KW-1185">Reference proteome</keyword>
<name>A0A840UPT2_9FIRM</name>
<dbReference type="RefSeq" id="WP_183858847.1">
    <property type="nucleotide sequence ID" value="NZ_JACHFH010000001.1"/>
</dbReference>
<reference evidence="1 2" key="1">
    <citation type="submission" date="2020-08" db="EMBL/GenBank/DDBJ databases">
        <title>Genomic Encyclopedia of Type Strains, Phase IV (KMG-IV): sequencing the most valuable type-strain genomes for metagenomic binning, comparative biology and taxonomic classification.</title>
        <authorList>
            <person name="Goeker M."/>
        </authorList>
    </citation>
    <scope>NUCLEOTIDE SEQUENCE [LARGE SCALE GENOMIC DNA]</scope>
    <source>
        <strain evidence="1 2">DSM 24661</strain>
    </source>
</reference>
<gene>
    <name evidence="1" type="ORF">HNR32_000123</name>
</gene>
<accession>A0A840UPT2</accession>
<dbReference type="EMBL" id="JACHFH010000001">
    <property type="protein sequence ID" value="MBB5335023.1"/>
    <property type="molecule type" value="Genomic_DNA"/>
</dbReference>
<organism evidence="1 2">
    <name type="scientific">Pectinatus brassicae</name>
    <dbReference type="NCBI Taxonomy" id="862415"/>
    <lineage>
        <taxon>Bacteria</taxon>
        <taxon>Bacillati</taxon>
        <taxon>Bacillota</taxon>
        <taxon>Negativicutes</taxon>
        <taxon>Selenomonadales</taxon>
        <taxon>Selenomonadaceae</taxon>
        <taxon>Pectinatus</taxon>
    </lineage>
</organism>
<proteinExistence type="predicted"/>
<comment type="caution">
    <text evidence="1">The sequence shown here is derived from an EMBL/GenBank/DDBJ whole genome shotgun (WGS) entry which is preliminary data.</text>
</comment>